<accession>A0ABD3ICV8</accession>
<feature type="domain" description="GH3 middle" evidence="3">
    <location>
        <begin position="395"/>
        <end position="468"/>
    </location>
</feature>
<evidence type="ECO:0000256" key="1">
    <source>
        <dbReference type="ARBA" id="ARBA00008068"/>
    </source>
</evidence>
<evidence type="ECO:0000259" key="3">
    <source>
        <dbReference type="Pfam" id="PF23571"/>
    </source>
</evidence>
<dbReference type="PANTHER" id="PTHR31901">
    <property type="entry name" value="GH3 DOMAIN-CONTAINING PROTEIN"/>
    <property type="match status" value="1"/>
</dbReference>
<evidence type="ECO:0000259" key="4">
    <source>
        <dbReference type="Pfam" id="PF23572"/>
    </source>
</evidence>
<dbReference type="EMBL" id="JBJQOH010000001">
    <property type="protein sequence ID" value="KAL3701543.1"/>
    <property type="molecule type" value="Genomic_DNA"/>
</dbReference>
<comment type="similarity">
    <text evidence="1">Belongs to the IAA-amido conjugating enzyme family.</text>
</comment>
<evidence type="ECO:0000313" key="6">
    <source>
        <dbReference type="Proteomes" id="UP001633002"/>
    </source>
</evidence>
<evidence type="ECO:0000256" key="2">
    <source>
        <dbReference type="SAM" id="MobiDB-lite"/>
    </source>
</evidence>
<dbReference type="Proteomes" id="UP001633002">
    <property type="component" value="Unassembled WGS sequence"/>
</dbReference>
<dbReference type="InterPro" id="IPR055378">
    <property type="entry name" value="GH3_C"/>
</dbReference>
<proteinExistence type="inferred from homology"/>
<name>A0ABD3ICV8_9MARC</name>
<feature type="region of interest" description="Disordered" evidence="2">
    <location>
        <begin position="626"/>
        <end position="648"/>
    </location>
</feature>
<dbReference type="Pfam" id="PF23571">
    <property type="entry name" value="GH3_M"/>
    <property type="match status" value="1"/>
</dbReference>
<comment type="caution">
    <text evidence="5">The sequence shown here is derived from an EMBL/GenBank/DDBJ whole genome shotgun (WGS) entry which is preliminary data.</text>
</comment>
<gene>
    <name evidence="5" type="ORF">R1sor_019565</name>
</gene>
<keyword evidence="6" id="KW-1185">Reference proteome</keyword>
<sequence>MGSITAEFETCESEGQESRTEPCGKPSVDPNVGYEKLRVIEQQHPLSKQWRERGSKYSEYLEDITTDPRLEQERLLKHILKKNSGTQYLQQFALNGSADVNTFRKLVPVCEYDNIRPLVERIVAGEKSQILTADPVVEFYASSGTTEGVAKLYPVTEEDTSFRAISWRMRGPPLNSRLPGSDQGKFLFMVFVSPGWRTVGGLMQQSAGGSFLQSKYIRKRPFDPSFNLTSPDAVMAAGSYMESVYCHLICGLLQRKEVLRLGSMFSTALVGAFRNLEEWWPEICEDLAAGKLSETRVQTGFVRAAVQPYLRADPELAEFVKEECSKKSWNGIIRRLWPNCRVIDTVCTGSMSAYVPILYHYGDNLPVICSLLYGTSEGFFGVNLNPLSPPEEISYALIPTVAYYEFSPIAGGEEDGADNVVDLTGVKEGEEYEIIVTTVSGLYRCRVGDIVRVVGYYNATPVVQIVRRKNIVLSVDTDKTDETELLHGVTRAAKLLDDQLQLKLGEYTSTVDYSTAPAHYVIYMELLRDDNSDESTVDTIPSDILEQCCVSIEMSFNIIYRRNRAYRRISSLELRIVRNGTFQRFAELAFSRGASPTQYKPPRGLGDKHSAELEILADGLIQSHISQSCPPLPEDYAKAHPSVKHNNQ</sequence>
<feature type="domain" description="GH3 C-terminal" evidence="4">
    <location>
        <begin position="484"/>
        <end position="604"/>
    </location>
</feature>
<dbReference type="InterPro" id="IPR055377">
    <property type="entry name" value="GH3_M"/>
</dbReference>
<dbReference type="Pfam" id="PF03321">
    <property type="entry name" value="GH3"/>
    <property type="match status" value="1"/>
</dbReference>
<evidence type="ECO:0000313" key="5">
    <source>
        <dbReference type="EMBL" id="KAL3701543.1"/>
    </source>
</evidence>
<organism evidence="5 6">
    <name type="scientific">Riccia sorocarpa</name>
    <dbReference type="NCBI Taxonomy" id="122646"/>
    <lineage>
        <taxon>Eukaryota</taxon>
        <taxon>Viridiplantae</taxon>
        <taxon>Streptophyta</taxon>
        <taxon>Embryophyta</taxon>
        <taxon>Marchantiophyta</taxon>
        <taxon>Marchantiopsida</taxon>
        <taxon>Marchantiidae</taxon>
        <taxon>Marchantiales</taxon>
        <taxon>Ricciaceae</taxon>
        <taxon>Riccia</taxon>
    </lineage>
</organism>
<reference evidence="5 6" key="1">
    <citation type="submission" date="2024-09" db="EMBL/GenBank/DDBJ databases">
        <title>Chromosome-scale assembly of Riccia sorocarpa.</title>
        <authorList>
            <person name="Paukszto L."/>
        </authorList>
    </citation>
    <scope>NUCLEOTIDE SEQUENCE [LARGE SCALE GENOMIC DNA]</scope>
    <source>
        <strain evidence="5">LP-2024</strain>
        <tissue evidence="5">Aerial parts of the thallus</tissue>
    </source>
</reference>
<dbReference type="PANTHER" id="PTHR31901:SF9">
    <property type="entry name" value="GH3 DOMAIN-CONTAINING PROTEIN"/>
    <property type="match status" value="1"/>
</dbReference>
<dbReference type="AlphaFoldDB" id="A0ABD3ICV8"/>
<dbReference type="InterPro" id="IPR004993">
    <property type="entry name" value="GH3"/>
</dbReference>
<protein>
    <submittedName>
        <fullName evidence="5">Uncharacterized protein</fullName>
    </submittedName>
</protein>
<dbReference type="Pfam" id="PF23572">
    <property type="entry name" value="GH3_C"/>
    <property type="match status" value="1"/>
</dbReference>
<feature type="region of interest" description="Disordered" evidence="2">
    <location>
        <begin position="1"/>
        <end position="31"/>
    </location>
</feature>